<dbReference type="InterPro" id="IPR035897">
    <property type="entry name" value="Toll_tir_struct_dom_sf"/>
</dbReference>
<dbReference type="GO" id="GO:0061809">
    <property type="term" value="F:NAD+ nucleosidase activity, cyclic ADP-ribose generating"/>
    <property type="evidence" value="ECO:0007669"/>
    <property type="project" value="UniProtKB-EC"/>
</dbReference>
<dbReference type="InterPro" id="IPR000157">
    <property type="entry name" value="TIR_dom"/>
</dbReference>
<dbReference type="AlphaFoldDB" id="A0AAV6HJT9"/>
<keyword evidence="7" id="KW-1185">Reference proteome</keyword>
<dbReference type="Proteomes" id="UP000823749">
    <property type="component" value="Chromosome 13"/>
</dbReference>
<protein>
    <recommendedName>
        <fullName evidence="1">ADP-ribosyl cyclase/cyclic ADP-ribose hydrolase</fullName>
        <ecNumber evidence="1">3.2.2.6</ecNumber>
    </recommendedName>
</protein>
<evidence type="ECO:0000259" key="5">
    <source>
        <dbReference type="PROSITE" id="PS50104"/>
    </source>
</evidence>
<dbReference type="PANTHER" id="PTHR32009">
    <property type="entry name" value="TMV RESISTANCE PROTEIN N-LIKE"/>
    <property type="match status" value="1"/>
</dbReference>
<dbReference type="Gene3D" id="3.40.50.10140">
    <property type="entry name" value="Toll/interleukin-1 receptor homology (TIR) domain"/>
    <property type="match status" value="1"/>
</dbReference>
<comment type="caution">
    <text evidence="6">The sequence shown here is derived from an EMBL/GenBank/DDBJ whole genome shotgun (WGS) entry which is preliminary data.</text>
</comment>
<evidence type="ECO:0000313" key="7">
    <source>
        <dbReference type="Proteomes" id="UP000823749"/>
    </source>
</evidence>
<dbReference type="GO" id="GO:0007165">
    <property type="term" value="P:signal transduction"/>
    <property type="evidence" value="ECO:0007669"/>
    <property type="project" value="InterPro"/>
</dbReference>
<accession>A0AAV6HJT9</accession>
<comment type="catalytic activity">
    <reaction evidence="4">
        <text>NAD(+) + H2O = ADP-D-ribose + nicotinamide + H(+)</text>
        <dbReference type="Rhea" id="RHEA:16301"/>
        <dbReference type="ChEBI" id="CHEBI:15377"/>
        <dbReference type="ChEBI" id="CHEBI:15378"/>
        <dbReference type="ChEBI" id="CHEBI:17154"/>
        <dbReference type="ChEBI" id="CHEBI:57540"/>
        <dbReference type="ChEBI" id="CHEBI:57967"/>
        <dbReference type="EC" id="3.2.2.6"/>
    </reaction>
    <physiologicalReaction direction="left-to-right" evidence="4">
        <dbReference type="Rhea" id="RHEA:16302"/>
    </physiologicalReaction>
</comment>
<reference evidence="6 7" key="1">
    <citation type="submission" date="2020-08" db="EMBL/GenBank/DDBJ databases">
        <title>Plant Genome Project.</title>
        <authorList>
            <person name="Zhang R.-G."/>
        </authorList>
    </citation>
    <scope>NUCLEOTIDE SEQUENCE [LARGE SCALE GENOMIC DNA]</scope>
    <source>
        <strain evidence="6">WSP0</strain>
        <tissue evidence="6">Leaf</tissue>
    </source>
</reference>
<dbReference type="SMART" id="SM00255">
    <property type="entry name" value="TIR"/>
    <property type="match status" value="1"/>
</dbReference>
<dbReference type="EMBL" id="JACTNZ010000013">
    <property type="protein sequence ID" value="KAG5514279.1"/>
    <property type="molecule type" value="Genomic_DNA"/>
</dbReference>
<evidence type="ECO:0000313" key="6">
    <source>
        <dbReference type="EMBL" id="KAG5514279.1"/>
    </source>
</evidence>
<evidence type="ECO:0000256" key="4">
    <source>
        <dbReference type="ARBA" id="ARBA00047304"/>
    </source>
</evidence>
<keyword evidence="2" id="KW-0378">Hydrolase</keyword>
<dbReference type="PANTHER" id="PTHR32009:SF39">
    <property type="entry name" value="TIR DOMAIN-CONTAINING PROTEIN"/>
    <property type="match status" value="1"/>
</dbReference>
<dbReference type="SUPFAM" id="SSF52200">
    <property type="entry name" value="Toll/Interleukin receptor TIR domain"/>
    <property type="match status" value="1"/>
</dbReference>
<keyword evidence="3" id="KW-0520">NAD</keyword>
<dbReference type="PROSITE" id="PS50104">
    <property type="entry name" value="TIR"/>
    <property type="match status" value="1"/>
</dbReference>
<organism evidence="6 7">
    <name type="scientific">Rhododendron griersonianum</name>
    <dbReference type="NCBI Taxonomy" id="479676"/>
    <lineage>
        <taxon>Eukaryota</taxon>
        <taxon>Viridiplantae</taxon>
        <taxon>Streptophyta</taxon>
        <taxon>Embryophyta</taxon>
        <taxon>Tracheophyta</taxon>
        <taxon>Spermatophyta</taxon>
        <taxon>Magnoliopsida</taxon>
        <taxon>eudicotyledons</taxon>
        <taxon>Gunneridae</taxon>
        <taxon>Pentapetalae</taxon>
        <taxon>asterids</taxon>
        <taxon>Ericales</taxon>
        <taxon>Ericaceae</taxon>
        <taxon>Ericoideae</taxon>
        <taxon>Rhodoreae</taxon>
        <taxon>Rhododendron</taxon>
    </lineage>
</organism>
<dbReference type="Pfam" id="PF01582">
    <property type="entry name" value="TIR"/>
    <property type="match status" value="1"/>
</dbReference>
<sequence length="144" mass="16419">METVGANKASSLPSSIATPFKYDVFLSFSGVNTRKKFTSHLLAVLERHGFHTFFDDKELKRGEYIGYELLKAIKESRISLVVLSKNYAASRWCLDELVKIMECRKTLQQIVLPIFYNVEPSDNRAQKGSLADAFAKHEEHFKEG</sequence>
<feature type="domain" description="TIR" evidence="5">
    <location>
        <begin position="20"/>
        <end position="144"/>
    </location>
</feature>
<evidence type="ECO:0000256" key="3">
    <source>
        <dbReference type="ARBA" id="ARBA00023027"/>
    </source>
</evidence>
<evidence type="ECO:0000256" key="2">
    <source>
        <dbReference type="ARBA" id="ARBA00022801"/>
    </source>
</evidence>
<evidence type="ECO:0000256" key="1">
    <source>
        <dbReference type="ARBA" id="ARBA00011982"/>
    </source>
</evidence>
<dbReference type="EC" id="3.2.2.6" evidence="1"/>
<dbReference type="FunFam" id="3.40.50.10140:FF:000007">
    <property type="entry name" value="Disease resistance protein (TIR-NBS-LRR class)"/>
    <property type="match status" value="1"/>
</dbReference>
<gene>
    <name evidence="6" type="ORF">RHGRI_035623</name>
</gene>
<name>A0AAV6HJT9_9ERIC</name>
<proteinExistence type="predicted"/>